<protein>
    <submittedName>
        <fullName evidence="1">Uncharacterized protein</fullName>
    </submittedName>
</protein>
<dbReference type="EMBL" id="CM018050">
    <property type="protein sequence ID" value="KAA8518139.1"/>
    <property type="molecule type" value="Genomic_DNA"/>
</dbReference>
<evidence type="ECO:0000313" key="2">
    <source>
        <dbReference type="Proteomes" id="UP000325577"/>
    </source>
</evidence>
<proteinExistence type="predicted"/>
<accession>A0A5J4ZJB4</accession>
<organism evidence="1 2">
    <name type="scientific">Nyssa sinensis</name>
    <dbReference type="NCBI Taxonomy" id="561372"/>
    <lineage>
        <taxon>Eukaryota</taxon>
        <taxon>Viridiplantae</taxon>
        <taxon>Streptophyta</taxon>
        <taxon>Embryophyta</taxon>
        <taxon>Tracheophyta</taxon>
        <taxon>Spermatophyta</taxon>
        <taxon>Magnoliopsida</taxon>
        <taxon>eudicotyledons</taxon>
        <taxon>Gunneridae</taxon>
        <taxon>Pentapetalae</taxon>
        <taxon>asterids</taxon>
        <taxon>Cornales</taxon>
        <taxon>Nyssaceae</taxon>
        <taxon>Nyssa</taxon>
    </lineage>
</organism>
<sequence length="66" mass="7239">MYEKSEYRVTCSGIPLTGSIGISQSGDGSSIWGGLDFDLVGDRFNYVHQCITFNYAITIGTNLLQK</sequence>
<name>A0A5J4ZJB4_9ASTE</name>
<dbReference type="Proteomes" id="UP000325577">
    <property type="component" value="Linkage Group LG7"/>
</dbReference>
<evidence type="ECO:0000313" key="1">
    <source>
        <dbReference type="EMBL" id="KAA8518139.1"/>
    </source>
</evidence>
<gene>
    <name evidence="1" type="ORF">F0562_015613</name>
</gene>
<keyword evidence="2" id="KW-1185">Reference proteome</keyword>
<reference evidence="1 2" key="1">
    <citation type="submission" date="2019-09" db="EMBL/GenBank/DDBJ databases">
        <title>A chromosome-level genome assembly of the Chinese tupelo Nyssa sinensis.</title>
        <authorList>
            <person name="Yang X."/>
            <person name="Kang M."/>
            <person name="Yang Y."/>
            <person name="Xiong H."/>
            <person name="Wang M."/>
            <person name="Zhang Z."/>
            <person name="Wang Z."/>
            <person name="Wu H."/>
            <person name="Ma T."/>
            <person name="Liu J."/>
            <person name="Xi Z."/>
        </authorList>
    </citation>
    <scope>NUCLEOTIDE SEQUENCE [LARGE SCALE GENOMIC DNA]</scope>
    <source>
        <strain evidence="1">J267</strain>
        <tissue evidence="1">Leaf</tissue>
    </source>
</reference>
<dbReference type="AlphaFoldDB" id="A0A5J4ZJB4"/>